<dbReference type="EMBL" id="JADIMS010000157">
    <property type="protein sequence ID" value="MBO8451133.1"/>
    <property type="molecule type" value="Genomic_DNA"/>
</dbReference>
<comment type="caution">
    <text evidence="10">The sequence shown here is derived from an EMBL/GenBank/DDBJ whole genome shotgun (WGS) entry which is preliminary data.</text>
</comment>
<keyword evidence="4 7" id="KW-0812">Transmembrane</keyword>
<keyword evidence="5 7" id="KW-1133">Transmembrane helix</keyword>
<evidence type="ECO:0000313" key="11">
    <source>
        <dbReference type="Proteomes" id="UP000823616"/>
    </source>
</evidence>
<feature type="transmembrane region" description="Helical" evidence="7">
    <location>
        <begin position="388"/>
        <end position="411"/>
    </location>
</feature>
<feature type="domain" description="MacB-like periplasmic core" evidence="9">
    <location>
        <begin position="29"/>
        <end position="170"/>
    </location>
</feature>
<keyword evidence="6 7" id="KW-0472">Membrane</keyword>
<reference evidence="10" key="2">
    <citation type="journal article" date="2021" name="PeerJ">
        <title>Extensive microbial diversity within the chicken gut microbiome revealed by metagenomics and culture.</title>
        <authorList>
            <person name="Gilroy R."/>
            <person name="Ravi A."/>
            <person name="Getino M."/>
            <person name="Pursley I."/>
            <person name="Horton D.L."/>
            <person name="Alikhan N.F."/>
            <person name="Baker D."/>
            <person name="Gharbi K."/>
            <person name="Hall N."/>
            <person name="Watson M."/>
            <person name="Adriaenssens E.M."/>
            <person name="Foster-Nyarko E."/>
            <person name="Jarju S."/>
            <person name="Secka A."/>
            <person name="Antonio M."/>
            <person name="Oren A."/>
            <person name="Chaudhuri R.R."/>
            <person name="La Ragione R."/>
            <person name="Hildebrand F."/>
            <person name="Pallen M.J."/>
        </authorList>
    </citation>
    <scope>NUCLEOTIDE SEQUENCE</scope>
    <source>
        <strain evidence="10">B3-4054</strain>
    </source>
</reference>
<comment type="similarity">
    <text evidence="2">Belongs to the ABC-4 integral membrane protein family. LolC/E subfamily.</text>
</comment>
<organism evidence="10 11">
    <name type="scientific">Candidatus Avitreponema avistercoris</name>
    <dbReference type="NCBI Taxonomy" id="2840705"/>
    <lineage>
        <taxon>Bacteria</taxon>
        <taxon>Pseudomonadati</taxon>
        <taxon>Spirochaetota</taxon>
        <taxon>Spirochaetia</taxon>
        <taxon>Spirochaetales</taxon>
        <taxon>Candidatus Avitreponema</taxon>
    </lineage>
</organism>
<evidence type="ECO:0000256" key="4">
    <source>
        <dbReference type="ARBA" id="ARBA00022692"/>
    </source>
</evidence>
<proteinExistence type="inferred from homology"/>
<evidence type="ECO:0000256" key="3">
    <source>
        <dbReference type="ARBA" id="ARBA00022475"/>
    </source>
</evidence>
<dbReference type="AlphaFoldDB" id="A0A9D9EQA8"/>
<evidence type="ECO:0000256" key="1">
    <source>
        <dbReference type="ARBA" id="ARBA00004651"/>
    </source>
</evidence>
<dbReference type="PANTHER" id="PTHR30489:SF0">
    <property type="entry name" value="LIPOPROTEIN-RELEASING SYSTEM TRANSMEMBRANE PROTEIN LOLE"/>
    <property type="match status" value="1"/>
</dbReference>
<evidence type="ECO:0000259" key="9">
    <source>
        <dbReference type="Pfam" id="PF12704"/>
    </source>
</evidence>
<dbReference type="Proteomes" id="UP000823616">
    <property type="component" value="Unassembled WGS sequence"/>
</dbReference>
<evidence type="ECO:0000256" key="5">
    <source>
        <dbReference type="ARBA" id="ARBA00022989"/>
    </source>
</evidence>
<dbReference type="GO" id="GO:0098797">
    <property type="term" value="C:plasma membrane protein complex"/>
    <property type="evidence" value="ECO:0007669"/>
    <property type="project" value="TreeGrafter"/>
</dbReference>
<dbReference type="PANTHER" id="PTHR30489">
    <property type="entry name" value="LIPOPROTEIN-RELEASING SYSTEM TRANSMEMBRANE PROTEIN LOLE"/>
    <property type="match status" value="1"/>
</dbReference>
<comment type="subcellular location">
    <subcellularLocation>
        <location evidence="1">Cell membrane</location>
        <topology evidence="1">Multi-pass membrane protein</topology>
    </subcellularLocation>
</comment>
<dbReference type="InterPro" id="IPR003838">
    <property type="entry name" value="ABC3_permease_C"/>
</dbReference>
<feature type="transmembrane region" description="Helical" evidence="7">
    <location>
        <begin position="267"/>
        <end position="285"/>
    </location>
</feature>
<protein>
    <submittedName>
        <fullName evidence="10">ABC transporter permease</fullName>
    </submittedName>
</protein>
<reference evidence="10" key="1">
    <citation type="submission" date="2020-10" db="EMBL/GenBank/DDBJ databases">
        <authorList>
            <person name="Gilroy R."/>
        </authorList>
    </citation>
    <scope>NUCLEOTIDE SEQUENCE</scope>
    <source>
        <strain evidence="10">B3-4054</strain>
    </source>
</reference>
<evidence type="ECO:0000256" key="7">
    <source>
        <dbReference type="SAM" id="Phobius"/>
    </source>
</evidence>
<feature type="transmembrane region" description="Helical" evidence="7">
    <location>
        <begin position="23"/>
        <end position="48"/>
    </location>
</feature>
<gene>
    <name evidence="10" type="ORF">IAA96_08525</name>
</gene>
<sequence>MKPIGWIPFVAGRFGRVDAKGKAAGTGIVSVLGIAFGVAALIVILSVMNGLQEGYIHSILEVSSSHARVRASRADLEKIAVQDGVRALYVFTENQALVAGPSGRQASVLVRAVPPDVRERDTGFASALTVADGVFDFSEPGTAVIGRELARRLGIPVGGEFSLLAVSGSADTDLFPRNGKIRAAGTFYTGYYEIDSTFVFVSAETGAQVFGTSARGGKELAAVKLQDPYEDIPFVLETRKNAPAAEVETWRSYNRAFFGALRVEKNALVLVAVLIFLVVAVNLYNSMRRAIYERREDICIFSVAGAPPQEIRRVFLLNGLGIGLTGSVLGLLCGLCISVRIQDVFTAAEVLVNHLAGFASLLAGAEEPPVFRLFDPRYFYMNGLHARIMFPEVLFVFVFGVFSAAAAASIAGRKITAFRPGEILRDE</sequence>
<dbReference type="Pfam" id="PF02687">
    <property type="entry name" value="FtsX"/>
    <property type="match status" value="1"/>
</dbReference>
<evidence type="ECO:0000259" key="8">
    <source>
        <dbReference type="Pfam" id="PF02687"/>
    </source>
</evidence>
<feature type="transmembrane region" description="Helical" evidence="7">
    <location>
        <begin position="315"/>
        <end position="341"/>
    </location>
</feature>
<accession>A0A9D9EQA8</accession>
<dbReference type="Pfam" id="PF12704">
    <property type="entry name" value="MacB_PCD"/>
    <property type="match status" value="1"/>
</dbReference>
<evidence type="ECO:0000313" key="10">
    <source>
        <dbReference type="EMBL" id="MBO8451133.1"/>
    </source>
</evidence>
<feature type="domain" description="ABC3 transporter permease C-terminal" evidence="8">
    <location>
        <begin position="270"/>
        <end position="416"/>
    </location>
</feature>
<dbReference type="InterPro" id="IPR051447">
    <property type="entry name" value="Lipoprotein-release_system"/>
</dbReference>
<name>A0A9D9EQA8_9SPIR</name>
<dbReference type="GO" id="GO:0044874">
    <property type="term" value="P:lipoprotein localization to outer membrane"/>
    <property type="evidence" value="ECO:0007669"/>
    <property type="project" value="TreeGrafter"/>
</dbReference>
<dbReference type="InterPro" id="IPR025857">
    <property type="entry name" value="MacB_PCD"/>
</dbReference>
<evidence type="ECO:0000256" key="6">
    <source>
        <dbReference type="ARBA" id="ARBA00023136"/>
    </source>
</evidence>
<keyword evidence="3" id="KW-1003">Cell membrane</keyword>
<evidence type="ECO:0000256" key="2">
    <source>
        <dbReference type="ARBA" id="ARBA00005236"/>
    </source>
</evidence>